<name>A0AC61QIR3_9BACT</name>
<keyword evidence="2" id="KW-1185">Reference proteome</keyword>
<comment type="caution">
    <text evidence="1">The sequence shown here is derived from an EMBL/GenBank/DDBJ whole genome shotgun (WGS) entry which is preliminary data.</text>
</comment>
<dbReference type="EMBL" id="SMOG01000014">
    <property type="protein sequence ID" value="TDF72822.1"/>
    <property type="molecule type" value="Genomic_DNA"/>
</dbReference>
<keyword evidence="1" id="KW-0808">Transferase</keyword>
<protein>
    <submittedName>
        <fullName evidence="1">CDP-diacylglycerol--glycerol-3-phosphate 3-phosphatidyltransferase</fullName>
        <ecNumber evidence="1">2.7.8.5</ecNumber>
    </submittedName>
</protein>
<evidence type="ECO:0000313" key="2">
    <source>
        <dbReference type="Proteomes" id="UP000294588"/>
    </source>
</evidence>
<proteinExistence type="predicted"/>
<accession>A0AC61QIR3</accession>
<sequence>MNQRLMNKIPNILTCIRLALVPVFLILTFFCQSENHIIWALIVFIIASITDFLDGYLARKWKVISDFGKIADPLADKLIVLSALAALTFLPPFKLFVLIFIIIAIREIGITILREVRKKQGIVMPADKLGKWKTALQMIGIILALFLWAWFPDIASTSIIRLVANIWFAIVALLTVYSGLNYLQTIQKTSLKGDEQ</sequence>
<reference evidence="1" key="1">
    <citation type="submission" date="2019-03" db="EMBL/GenBank/DDBJ databases">
        <title>Candidatus Syntrophosphaera thermopropionivorans: a novel player in syntrophic propionate oxidation during anaerobic digestion.</title>
        <authorList>
            <person name="Dyksma S."/>
        </authorList>
    </citation>
    <scope>NUCLEOTIDE SEQUENCE</scope>
    <source>
        <strain evidence="1">W5</strain>
    </source>
</reference>
<evidence type="ECO:0000313" key="1">
    <source>
        <dbReference type="EMBL" id="TDF72822.1"/>
    </source>
</evidence>
<gene>
    <name evidence="1" type="primary">pgsA</name>
    <name evidence="1" type="ORF">E0946_04910</name>
</gene>
<dbReference type="Proteomes" id="UP000294588">
    <property type="component" value="Unassembled WGS sequence"/>
</dbReference>
<organism evidence="1 2">
    <name type="scientific">Candidatus Syntrophosphaera thermopropionivorans</name>
    <dbReference type="NCBI Taxonomy" id="2593015"/>
    <lineage>
        <taxon>Bacteria</taxon>
        <taxon>Pseudomonadati</taxon>
        <taxon>Candidatus Cloacimonadota</taxon>
        <taxon>Candidatus Cloacimonadia</taxon>
        <taxon>Candidatus Cloacimonadales</taxon>
        <taxon>Candidatus Cloacimonadaceae</taxon>
        <taxon>Candidatus Syntrophosphaera</taxon>
    </lineage>
</organism>
<dbReference type="EC" id="2.7.8.5" evidence="1"/>